<organism evidence="3 4">
    <name type="scientific">Blattamonas nauphoetae</name>
    <dbReference type="NCBI Taxonomy" id="2049346"/>
    <lineage>
        <taxon>Eukaryota</taxon>
        <taxon>Metamonada</taxon>
        <taxon>Preaxostyla</taxon>
        <taxon>Oxymonadida</taxon>
        <taxon>Blattamonas</taxon>
    </lineage>
</organism>
<dbReference type="Proteomes" id="UP001281761">
    <property type="component" value="Unassembled WGS sequence"/>
</dbReference>
<sequence>MTTQPELDLQTPLRRHDNKRGKRLETVVKQRELLTSNGYCETKDKKCNLYYEVYGNGTQKVIYTSGLGGGIDDFSGPMVHLLEKFDLQICLYENRCMKYSVGSKIRYKTSIFASDILDIMDKLGWEKAAVIGCSMGGMTAVEFGGTYPHRVNKLLVGCGTAGFTPTGFVVKTQAQCLFVRDQNKLIDLQSRIQFSDEFYDRIIPEYGITGREVIHLPLEETQMYEQPLPMTNMVSQMLACLTHKVPEEKLVALKNSGAKILVLHGTADRMIPYENGVALAEKIGGKLITFPGAGHGLQLEDQAKFYAALDELFEDN</sequence>
<dbReference type="EMBL" id="JARBJD010000041">
    <property type="protein sequence ID" value="KAK2958024.1"/>
    <property type="molecule type" value="Genomic_DNA"/>
</dbReference>
<dbReference type="PRINTS" id="PR00111">
    <property type="entry name" value="ABHYDROLASE"/>
</dbReference>
<dbReference type="InterPro" id="IPR013595">
    <property type="entry name" value="Pept_S33_TAP-like_C"/>
</dbReference>
<name>A0ABQ9Y2T8_9EUKA</name>
<dbReference type="PANTHER" id="PTHR43433">
    <property type="entry name" value="HYDROLASE, ALPHA/BETA FOLD FAMILY PROTEIN"/>
    <property type="match status" value="1"/>
</dbReference>
<dbReference type="Pfam" id="PF00561">
    <property type="entry name" value="Abhydrolase_1"/>
    <property type="match status" value="1"/>
</dbReference>
<protein>
    <submittedName>
        <fullName evidence="3">Alpha/Beta hydrolase protein</fullName>
    </submittedName>
</protein>
<dbReference type="Pfam" id="PF08386">
    <property type="entry name" value="Abhydrolase_4"/>
    <property type="match status" value="1"/>
</dbReference>
<feature type="domain" description="Peptidase S33 tripeptidyl aminopeptidase-like C-terminal" evidence="2">
    <location>
        <begin position="232"/>
        <end position="299"/>
    </location>
</feature>
<dbReference type="InterPro" id="IPR000073">
    <property type="entry name" value="AB_hydrolase_1"/>
</dbReference>
<dbReference type="SUPFAM" id="SSF53474">
    <property type="entry name" value="alpha/beta-Hydrolases"/>
    <property type="match status" value="1"/>
</dbReference>
<feature type="domain" description="AB hydrolase-1" evidence="1">
    <location>
        <begin position="61"/>
        <end position="154"/>
    </location>
</feature>
<accession>A0ABQ9Y2T8</accession>
<proteinExistence type="predicted"/>
<keyword evidence="3" id="KW-0378">Hydrolase</keyword>
<evidence type="ECO:0000313" key="3">
    <source>
        <dbReference type="EMBL" id="KAK2958024.1"/>
    </source>
</evidence>
<dbReference type="InterPro" id="IPR029058">
    <property type="entry name" value="AB_hydrolase_fold"/>
</dbReference>
<evidence type="ECO:0000259" key="1">
    <source>
        <dbReference type="Pfam" id="PF00561"/>
    </source>
</evidence>
<gene>
    <name evidence="3" type="ORF">BLNAU_6950</name>
</gene>
<dbReference type="PANTHER" id="PTHR43433:SF5">
    <property type="entry name" value="AB HYDROLASE-1 DOMAIN-CONTAINING PROTEIN"/>
    <property type="match status" value="1"/>
</dbReference>
<evidence type="ECO:0000259" key="2">
    <source>
        <dbReference type="Pfam" id="PF08386"/>
    </source>
</evidence>
<evidence type="ECO:0000313" key="4">
    <source>
        <dbReference type="Proteomes" id="UP001281761"/>
    </source>
</evidence>
<comment type="caution">
    <text evidence="3">The sequence shown here is derived from an EMBL/GenBank/DDBJ whole genome shotgun (WGS) entry which is preliminary data.</text>
</comment>
<dbReference type="GO" id="GO:0016787">
    <property type="term" value="F:hydrolase activity"/>
    <property type="evidence" value="ECO:0007669"/>
    <property type="project" value="UniProtKB-KW"/>
</dbReference>
<keyword evidence="4" id="KW-1185">Reference proteome</keyword>
<dbReference type="InterPro" id="IPR050471">
    <property type="entry name" value="AB_hydrolase"/>
</dbReference>
<reference evidence="3 4" key="1">
    <citation type="journal article" date="2022" name="bioRxiv">
        <title>Genomics of Preaxostyla Flagellates Illuminates Evolutionary Transitions and the Path Towards Mitochondrial Loss.</title>
        <authorList>
            <person name="Novak L.V.F."/>
            <person name="Treitli S.C."/>
            <person name="Pyrih J."/>
            <person name="Halakuc P."/>
            <person name="Pipaliya S.V."/>
            <person name="Vacek V."/>
            <person name="Brzon O."/>
            <person name="Soukal P."/>
            <person name="Eme L."/>
            <person name="Dacks J.B."/>
            <person name="Karnkowska A."/>
            <person name="Elias M."/>
            <person name="Hampl V."/>
        </authorList>
    </citation>
    <scope>NUCLEOTIDE SEQUENCE [LARGE SCALE GENOMIC DNA]</scope>
    <source>
        <strain evidence="3">NAU3</strain>
        <tissue evidence="3">Gut</tissue>
    </source>
</reference>
<dbReference type="Gene3D" id="3.40.50.1820">
    <property type="entry name" value="alpha/beta hydrolase"/>
    <property type="match status" value="1"/>
</dbReference>